<keyword evidence="4" id="KW-0028">Amino-acid biosynthesis</keyword>
<evidence type="ECO:0000256" key="2">
    <source>
        <dbReference type="ARBA" id="ARBA00007970"/>
    </source>
</evidence>
<evidence type="ECO:0000256" key="5">
    <source>
        <dbReference type="ARBA" id="ARBA00022679"/>
    </source>
</evidence>
<gene>
    <name evidence="11" type="ORF">ATY89_04040</name>
    <name evidence="12" type="ORF">ATZ20_07065</name>
</gene>
<comment type="similarity">
    <text evidence="2">Belongs to the class-II pyridoxal-phosphate-dependent aminotransferase family. Histidinol-phosphate aminotransferase subfamily.</text>
</comment>
<dbReference type="GO" id="GO:0004400">
    <property type="term" value="F:histidinol-phosphate transaminase activity"/>
    <property type="evidence" value="ECO:0007669"/>
    <property type="project" value="UniProtKB-EC"/>
</dbReference>
<dbReference type="InterPro" id="IPR015424">
    <property type="entry name" value="PyrdxlP-dep_Trfase"/>
</dbReference>
<comment type="pathway">
    <text evidence="1">Amino-acid biosynthesis; L-histidine biosynthesis; L-histidine from 5-phospho-alpha-D-ribose 1-diphosphate: step 7/9.</text>
</comment>
<accession>A0A0U3FFE1</accession>
<proteinExistence type="inferred from homology"/>
<dbReference type="Gene3D" id="3.90.1150.10">
    <property type="entry name" value="Aspartate Aminotransferase, domain 1"/>
    <property type="match status" value="1"/>
</dbReference>
<evidence type="ECO:0000256" key="7">
    <source>
        <dbReference type="ARBA" id="ARBA00023102"/>
    </source>
</evidence>
<evidence type="ECO:0000313" key="14">
    <source>
        <dbReference type="Proteomes" id="UP000065473"/>
    </source>
</evidence>
<evidence type="ECO:0000256" key="4">
    <source>
        <dbReference type="ARBA" id="ARBA00022605"/>
    </source>
</evidence>
<evidence type="ECO:0000256" key="6">
    <source>
        <dbReference type="ARBA" id="ARBA00022898"/>
    </source>
</evidence>
<evidence type="ECO:0000256" key="8">
    <source>
        <dbReference type="ARBA" id="ARBA00047481"/>
    </source>
</evidence>
<evidence type="ECO:0000256" key="1">
    <source>
        <dbReference type="ARBA" id="ARBA00005011"/>
    </source>
</evidence>
<evidence type="ECO:0000256" key="3">
    <source>
        <dbReference type="ARBA" id="ARBA00022576"/>
    </source>
</evidence>
<dbReference type="AlphaFoldDB" id="A0A0U3FFE1"/>
<dbReference type="Proteomes" id="UP000065473">
    <property type="component" value="Chromosome"/>
</dbReference>
<organism evidence="12 13">
    <name type="scientific">Sulfolobus acidocaldarius</name>
    <dbReference type="NCBI Taxonomy" id="2285"/>
    <lineage>
        <taxon>Archaea</taxon>
        <taxon>Thermoproteota</taxon>
        <taxon>Thermoprotei</taxon>
        <taxon>Sulfolobales</taxon>
        <taxon>Sulfolobaceae</taxon>
        <taxon>Sulfolobus</taxon>
    </lineage>
</organism>
<dbReference type="PROSITE" id="PS00105">
    <property type="entry name" value="AA_TRANSFER_CLASS_1"/>
    <property type="match status" value="1"/>
</dbReference>
<dbReference type="PaxDb" id="1435377-SUSAZ_02315"/>
<reference evidence="13 14" key="1">
    <citation type="submission" date="2015-12" db="EMBL/GenBank/DDBJ databases">
        <title>A stable core within a dynamic pangenome in Sulfolobus acidocaldarius.</title>
        <authorList>
            <person name="Anderson R."/>
            <person name="Kouris A."/>
            <person name="Seward C."/>
            <person name="Campbell K."/>
            <person name="Whitaker R."/>
        </authorList>
    </citation>
    <scope>NUCLEOTIDE SEQUENCE [LARGE SCALE GENOMIC DNA]</scope>
    <source>
        <strain evidence="11 14">GG12-C01-09</strain>
        <strain evidence="12 13">NG05B_CO5_07</strain>
    </source>
</reference>
<comment type="catalytic activity">
    <reaction evidence="8">
        <text>L-histidinol phosphate + 2-oxoglutarate = 3-(imidazol-4-yl)-2-oxopropyl phosphate + L-glutamate</text>
        <dbReference type="Rhea" id="RHEA:23744"/>
        <dbReference type="ChEBI" id="CHEBI:16810"/>
        <dbReference type="ChEBI" id="CHEBI:29985"/>
        <dbReference type="ChEBI" id="CHEBI:57766"/>
        <dbReference type="ChEBI" id="CHEBI:57980"/>
        <dbReference type="EC" id="2.6.1.9"/>
    </reaction>
</comment>
<evidence type="ECO:0000256" key="9">
    <source>
        <dbReference type="RuleBase" id="RU000481"/>
    </source>
</evidence>
<evidence type="ECO:0000313" key="12">
    <source>
        <dbReference type="EMBL" id="ALU31914.1"/>
    </source>
</evidence>
<dbReference type="CDD" id="cd00609">
    <property type="entry name" value="AAT_like"/>
    <property type="match status" value="1"/>
</dbReference>
<dbReference type="PANTHER" id="PTHR43643:SF6">
    <property type="entry name" value="HISTIDINOL-PHOSPHATE AMINOTRANSFERASE"/>
    <property type="match status" value="1"/>
</dbReference>
<dbReference type="InterPro" id="IPR050106">
    <property type="entry name" value="HistidinolP_aminotransfase"/>
</dbReference>
<dbReference type="PANTHER" id="PTHR43643">
    <property type="entry name" value="HISTIDINOL-PHOSPHATE AMINOTRANSFERASE 2"/>
    <property type="match status" value="1"/>
</dbReference>
<dbReference type="SUPFAM" id="SSF53383">
    <property type="entry name" value="PLP-dependent transferases"/>
    <property type="match status" value="1"/>
</dbReference>
<dbReference type="GO" id="GO:0030170">
    <property type="term" value="F:pyridoxal phosphate binding"/>
    <property type="evidence" value="ECO:0007669"/>
    <property type="project" value="InterPro"/>
</dbReference>
<comment type="similarity">
    <text evidence="9">Belongs to the class-I pyridoxal-phosphate-dependent aminotransferase family.</text>
</comment>
<dbReference type="InterPro" id="IPR004838">
    <property type="entry name" value="NHTrfase_class1_PyrdxlP-BS"/>
</dbReference>
<dbReference type="STRING" id="1435377.SUSAZ_02315"/>
<dbReference type="RefSeq" id="WP_011277367.1">
    <property type="nucleotide sequence ID" value="NZ_BHWZ01000001.1"/>
</dbReference>
<dbReference type="EMBL" id="CP013695">
    <property type="protein sequence ID" value="ALU31914.1"/>
    <property type="molecule type" value="Genomic_DNA"/>
</dbReference>
<keyword evidence="3 9" id="KW-0032">Aminotransferase</keyword>
<evidence type="ECO:0000313" key="11">
    <source>
        <dbReference type="EMBL" id="ALU29187.1"/>
    </source>
</evidence>
<dbReference type="Gene3D" id="3.40.640.10">
    <property type="entry name" value="Type I PLP-dependent aspartate aminotransferase-like (Major domain)"/>
    <property type="match status" value="1"/>
</dbReference>
<dbReference type="OrthoDB" id="372018at2157"/>
<dbReference type="EC" id="2.6.1.-" evidence="9"/>
<dbReference type="InterPro" id="IPR015421">
    <property type="entry name" value="PyrdxlP-dep_Trfase_major"/>
</dbReference>
<dbReference type="Pfam" id="PF00155">
    <property type="entry name" value="Aminotran_1_2"/>
    <property type="match status" value="1"/>
</dbReference>
<dbReference type="GeneID" id="14550981"/>
<dbReference type="GO" id="GO:0000105">
    <property type="term" value="P:L-histidine biosynthetic process"/>
    <property type="evidence" value="ECO:0007669"/>
    <property type="project" value="UniProtKB-KW"/>
</dbReference>
<dbReference type="OMA" id="PHVWVLR"/>
<sequence length="317" mass="35983">MRHGGVEWVHGRPLKIDDFSVNLNPLGTPEFIDELIRDALMNKVYSYYPPLQLRDIKEFIADLYNVDISLVGIFNGASEVISLLEPCNVPEPNYSEYKRAGSYYAMESDDIFIYSLEGSCVITSNPVNPTGSFVEREKIIDFLSNGGKLILDESFADISLIEPNYDLASEFDNLLFISSFTKSLAIPGLRIGFTIGKRSKELEDKSPPWRLNSIAYYVFSNLHAKEVRDFFRKSKDHLSSLISGLSSPFKIYKTVAPFVLVKFPIPATRVNQMLRPLGYQIRDSEGFKGLNEFYGRVAVKHNTNVLFKKIYDLVSIQ</sequence>
<dbReference type="Proteomes" id="UP000060043">
    <property type="component" value="Chromosome"/>
</dbReference>
<dbReference type="InterPro" id="IPR004839">
    <property type="entry name" value="Aminotransferase_I/II_large"/>
</dbReference>
<dbReference type="EMBL" id="CP013694">
    <property type="protein sequence ID" value="ALU29187.1"/>
    <property type="molecule type" value="Genomic_DNA"/>
</dbReference>
<evidence type="ECO:0000313" key="13">
    <source>
        <dbReference type="Proteomes" id="UP000060043"/>
    </source>
</evidence>
<keyword evidence="5 9" id="KW-0808">Transferase</keyword>
<keyword evidence="7" id="KW-0368">Histidine biosynthesis</keyword>
<protein>
    <recommendedName>
        <fullName evidence="9">Aminotransferase</fullName>
        <ecNumber evidence="9">2.6.1.-</ecNumber>
    </recommendedName>
</protein>
<evidence type="ECO:0000259" key="10">
    <source>
        <dbReference type="Pfam" id="PF00155"/>
    </source>
</evidence>
<keyword evidence="6" id="KW-0663">Pyridoxal phosphate</keyword>
<feature type="domain" description="Aminotransferase class I/classII large" evidence="10">
    <location>
        <begin position="18"/>
        <end position="204"/>
    </location>
</feature>
<comment type="cofactor">
    <cofactor evidence="9">
        <name>pyridoxal 5'-phosphate</name>
        <dbReference type="ChEBI" id="CHEBI:597326"/>
    </cofactor>
</comment>
<dbReference type="InterPro" id="IPR015422">
    <property type="entry name" value="PyrdxlP-dep_Trfase_small"/>
</dbReference>
<name>A0A0U3FFE1_9CREN</name>